<evidence type="ECO:0000256" key="2">
    <source>
        <dbReference type="ARBA" id="ARBA00022723"/>
    </source>
</evidence>
<dbReference type="PANTHER" id="PTHR31001">
    <property type="entry name" value="UNCHARACTERIZED TRANSCRIPTIONAL REGULATORY PROTEIN"/>
    <property type="match status" value="1"/>
</dbReference>
<dbReference type="CDD" id="cd00067">
    <property type="entry name" value="GAL4"/>
    <property type="match status" value="1"/>
</dbReference>
<dbReference type="PANTHER" id="PTHR31001:SF85">
    <property type="entry name" value="ZN(II)2CYS6 TRANSCRIPTION FACTOR (EUROFUNG)"/>
    <property type="match status" value="1"/>
</dbReference>
<dbReference type="OrthoDB" id="424974at2759"/>
<name>A0A9P4IX63_9PEZI</name>
<dbReference type="InterPro" id="IPR001138">
    <property type="entry name" value="Zn2Cys6_DnaBD"/>
</dbReference>
<dbReference type="AlphaFoldDB" id="A0A9P4IX63"/>
<dbReference type="Proteomes" id="UP000799439">
    <property type="component" value="Unassembled WGS sequence"/>
</dbReference>
<dbReference type="GO" id="GO:0003677">
    <property type="term" value="F:DNA binding"/>
    <property type="evidence" value="ECO:0007669"/>
    <property type="project" value="InterPro"/>
</dbReference>
<sequence>MDEKPRLTCEQCRQRKRKCDKGVPCSSCKAAGLRCEAVQRARLPRGRTGRAKEKNKKLEERVARIESLLSQARSKPEHDYDLPPSDQQNGEAAQSPAAQFDGLIAPDFWTALSQEVTSLKGTIVGTDDELHDEDEALDMKPDEVSITSDGLLFTSSTSTRTTVDAARTLAAQLPHHLYPIFRDRVDNVFKMLHWPSTMRNIQEQKGKPTTTESLHVLLLDLSIQFMALCAMNDQECRQLLGTSHSNLVARYKTAVQDILAMVDLLVAPKVLTLQAFVLYLLGIRACGMYTTHWAYVALLVRIAADFRFGAERPNAYSPLDLEIRRRLWYSICLIDTQAALDRGTTPIIRRSALGPLPQDVDDDVLSGSSNGANTNNCYTEMTVSMISYESMTCHLRICDAVRDGADTSWEYKIRTVAEFEETMHRKYIANKEPRTPYDYMAMATAKGIISNMQLLLRRPPYRQPNAVPASDKFDVVEAATKTMEKHINMEQPLLERWGWKIWPPWYALAVVLAEMCKPDAQGLNERHWTVALAAFHRYARPSDDPESGLLWKPITKLLRRVRRQRRAPMKDGGDEQIDGPSEKLSTSTFTPPELSEPLDLLDPNTMDWDPSINNVNGSILDDPEFLGLYEQLDPTSGISWLDWDSILGDDEITFKV</sequence>
<organism evidence="6 7">
    <name type="scientific">Myriangium duriaei CBS 260.36</name>
    <dbReference type="NCBI Taxonomy" id="1168546"/>
    <lineage>
        <taxon>Eukaryota</taxon>
        <taxon>Fungi</taxon>
        <taxon>Dikarya</taxon>
        <taxon>Ascomycota</taxon>
        <taxon>Pezizomycotina</taxon>
        <taxon>Dothideomycetes</taxon>
        <taxon>Dothideomycetidae</taxon>
        <taxon>Myriangiales</taxon>
        <taxon>Myriangiaceae</taxon>
        <taxon>Myriangium</taxon>
    </lineage>
</organism>
<keyword evidence="3" id="KW-0539">Nucleus</keyword>
<comment type="subcellular location">
    <subcellularLocation>
        <location evidence="1">Nucleus</location>
    </subcellularLocation>
</comment>
<dbReference type="Gene3D" id="4.10.240.10">
    <property type="entry name" value="Zn(2)-C6 fungal-type DNA-binding domain"/>
    <property type="match status" value="1"/>
</dbReference>
<dbReference type="GO" id="GO:0005634">
    <property type="term" value="C:nucleus"/>
    <property type="evidence" value="ECO:0007669"/>
    <property type="project" value="UniProtKB-SubCell"/>
</dbReference>
<dbReference type="InterPro" id="IPR050613">
    <property type="entry name" value="Sec_Metabolite_Reg"/>
</dbReference>
<accession>A0A9P4IX63</accession>
<dbReference type="SUPFAM" id="SSF57701">
    <property type="entry name" value="Zn2/Cys6 DNA-binding domain"/>
    <property type="match status" value="1"/>
</dbReference>
<evidence type="ECO:0000313" key="7">
    <source>
        <dbReference type="Proteomes" id="UP000799439"/>
    </source>
</evidence>
<dbReference type="GO" id="GO:0006351">
    <property type="term" value="P:DNA-templated transcription"/>
    <property type="evidence" value="ECO:0007669"/>
    <property type="project" value="InterPro"/>
</dbReference>
<keyword evidence="2" id="KW-0479">Metal-binding</keyword>
<dbReference type="PROSITE" id="PS00463">
    <property type="entry name" value="ZN2_CY6_FUNGAL_1"/>
    <property type="match status" value="1"/>
</dbReference>
<evidence type="ECO:0000256" key="4">
    <source>
        <dbReference type="SAM" id="MobiDB-lite"/>
    </source>
</evidence>
<dbReference type="GO" id="GO:0008270">
    <property type="term" value="F:zinc ion binding"/>
    <property type="evidence" value="ECO:0007669"/>
    <property type="project" value="InterPro"/>
</dbReference>
<keyword evidence="7" id="KW-1185">Reference proteome</keyword>
<dbReference type="SMART" id="SM00066">
    <property type="entry name" value="GAL4"/>
    <property type="match status" value="1"/>
</dbReference>
<feature type="region of interest" description="Disordered" evidence="4">
    <location>
        <begin position="69"/>
        <end position="96"/>
    </location>
</feature>
<dbReference type="GO" id="GO:0000981">
    <property type="term" value="F:DNA-binding transcription factor activity, RNA polymerase II-specific"/>
    <property type="evidence" value="ECO:0007669"/>
    <property type="project" value="InterPro"/>
</dbReference>
<dbReference type="InterPro" id="IPR036864">
    <property type="entry name" value="Zn2-C6_fun-type_DNA-bd_sf"/>
</dbReference>
<evidence type="ECO:0000313" key="6">
    <source>
        <dbReference type="EMBL" id="KAF2150201.1"/>
    </source>
</evidence>
<evidence type="ECO:0000259" key="5">
    <source>
        <dbReference type="PROSITE" id="PS50048"/>
    </source>
</evidence>
<dbReference type="Pfam" id="PF04082">
    <property type="entry name" value="Fungal_trans"/>
    <property type="match status" value="1"/>
</dbReference>
<proteinExistence type="predicted"/>
<dbReference type="Pfam" id="PF00172">
    <property type="entry name" value="Zn_clus"/>
    <property type="match status" value="1"/>
</dbReference>
<dbReference type="EMBL" id="ML996090">
    <property type="protein sequence ID" value="KAF2150201.1"/>
    <property type="molecule type" value="Genomic_DNA"/>
</dbReference>
<evidence type="ECO:0000256" key="1">
    <source>
        <dbReference type="ARBA" id="ARBA00004123"/>
    </source>
</evidence>
<dbReference type="SMART" id="SM00906">
    <property type="entry name" value="Fungal_trans"/>
    <property type="match status" value="1"/>
</dbReference>
<gene>
    <name evidence="6" type="ORF">K461DRAFT_296576</name>
</gene>
<dbReference type="CDD" id="cd12148">
    <property type="entry name" value="fungal_TF_MHR"/>
    <property type="match status" value="1"/>
</dbReference>
<feature type="region of interest" description="Disordered" evidence="4">
    <location>
        <begin position="565"/>
        <end position="594"/>
    </location>
</feature>
<protein>
    <recommendedName>
        <fullName evidence="5">Zn(2)-C6 fungal-type domain-containing protein</fullName>
    </recommendedName>
</protein>
<feature type="domain" description="Zn(2)-C6 fungal-type" evidence="5">
    <location>
        <begin position="8"/>
        <end position="35"/>
    </location>
</feature>
<dbReference type="InterPro" id="IPR007219">
    <property type="entry name" value="XnlR_reg_dom"/>
</dbReference>
<dbReference type="PROSITE" id="PS50048">
    <property type="entry name" value="ZN2_CY6_FUNGAL_2"/>
    <property type="match status" value="1"/>
</dbReference>
<reference evidence="6" key="1">
    <citation type="journal article" date="2020" name="Stud. Mycol.">
        <title>101 Dothideomycetes genomes: a test case for predicting lifestyles and emergence of pathogens.</title>
        <authorList>
            <person name="Haridas S."/>
            <person name="Albert R."/>
            <person name="Binder M."/>
            <person name="Bloem J."/>
            <person name="Labutti K."/>
            <person name="Salamov A."/>
            <person name="Andreopoulos B."/>
            <person name="Baker S."/>
            <person name="Barry K."/>
            <person name="Bills G."/>
            <person name="Bluhm B."/>
            <person name="Cannon C."/>
            <person name="Castanera R."/>
            <person name="Culley D."/>
            <person name="Daum C."/>
            <person name="Ezra D."/>
            <person name="Gonzalez J."/>
            <person name="Henrissat B."/>
            <person name="Kuo A."/>
            <person name="Liang C."/>
            <person name="Lipzen A."/>
            <person name="Lutzoni F."/>
            <person name="Magnuson J."/>
            <person name="Mondo S."/>
            <person name="Nolan M."/>
            <person name="Ohm R."/>
            <person name="Pangilinan J."/>
            <person name="Park H.-J."/>
            <person name="Ramirez L."/>
            <person name="Alfaro M."/>
            <person name="Sun H."/>
            <person name="Tritt A."/>
            <person name="Yoshinaga Y."/>
            <person name="Zwiers L.-H."/>
            <person name="Turgeon B."/>
            <person name="Goodwin S."/>
            <person name="Spatafora J."/>
            <person name="Crous P."/>
            <person name="Grigoriev I."/>
        </authorList>
    </citation>
    <scope>NUCLEOTIDE SEQUENCE</scope>
    <source>
        <strain evidence="6">CBS 260.36</strain>
    </source>
</reference>
<evidence type="ECO:0000256" key="3">
    <source>
        <dbReference type="ARBA" id="ARBA00023242"/>
    </source>
</evidence>
<comment type="caution">
    <text evidence="6">The sequence shown here is derived from an EMBL/GenBank/DDBJ whole genome shotgun (WGS) entry which is preliminary data.</text>
</comment>